<keyword evidence="2" id="KW-1185">Reference proteome</keyword>
<dbReference type="Proteomes" id="UP001447006">
    <property type="component" value="Segment"/>
</dbReference>
<sequence length="78" mass="8961">MIMLSDLINKLEALYAEQGNLPILQQADGEGNSYDWSRGVELGFVDEDLEYCYSPQDFANDIEEEDREDYTKCAVIYP</sequence>
<organism evidence="1 2">
    <name type="scientific">Pseudomonas phage UNO-G1W1</name>
    <dbReference type="NCBI Taxonomy" id="3136609"/>
    <lineage>
        <taxon>Viruses</taxon>
        <taxon>Duplodnaviria</taxon>
        <taxon>Heunggongvirae</taxon>
        <taxon>Uroviricota</taxon>
        <taxon>Caudoviricetes</taxon>
        <taxon>Vandenendeviridae</taxon>
        <taxon>Gorskivirinae</taxon>
        <taxon>Omahavirus</taxon>
        <taxon>Omahavirus UNOG1W1</taxon>
    </lineage>
</organism>
<accession>A0AAX4MUD8</accession>
<proteinExistence type="predicted"/>
<name>A0AAX4MUD8_9CAUD</name>
<evidence type="ECO:0000313" key="2">
    <source>
        <dbReference type="Proteomes" id="UP001447006"/>
    </source>
</evidence>
<protein>
    <submittedName>
        <fullName evidence="1">Uncharacterized protein</fullName>
    </submittedName>
</protein>
<reference evidence="1 2" key="1">
    <citation type="submission" date="2024-03" db="EMBL/GenBank/DDBJ databases">
        <title>Complete Genome Sequence of a Pseudomonas fluorescens Bacteriophage UNO-G1W1 isolated from freshwater ice in Nebraska.</title>
        <authorList>
            <person name="Neville A.J."/>
            <person name="Schulze T.T."/>
            <person name="Davis P.H."/>
        </authorList>
    </citation>
    <scope>NUCLEOTIDE SEQUENCE [LARGE SCALE GENOMIC DNA]</scope>
</reference>
<evidence type="ECO:0000313" key="1">
    <source>
        <dbReference type="EMBL" id="WYN05098.1"/>
    </source>
</evidence>
<dbReference type="EMBL" id="PP551948">
    <property type="protein sequence ID" value="WYN05098.1"/>
    <property type="molecule type" value="Genomic_DNA"/>
</dbReference>
<gene>
    <name evidence="1" type="ORF">ISREJYDI_CDS0137</name>
</gene>